<accession>A0A9P1BIS7</accession>
<dbReference type="GO" id="GO:0016020">
    <property type="term" value="C:membrane"/>
    <property type="evidence" value="ECO:0007669"/>
    <property type="project" value="UniProtKB-SubCell"/>
</dbReference>
<dbReference type="PROSITE" id="PS50042">
    <property type="entry name" value="CNMP_BINDING_3"/>
    <property type="match status" value="1"/>
</dbReference>
<dbReference type="PANTHER" id="PTHR43310">
    <property type="entry name" value="SULFATE TRANSPORTER YBAR-RELATED"/>
    <property type="match status" value="1"/>
</dbReference>
<feature type="transmembrane region" description="Helical" evidence="5">
    <location>
        <begin position="174"/>
        <end position="197"/>
    </location>
</feature>
<evidence type="ECO:0000259" key="6">
    <source>
        <dbReference type="PROSITE" id="PS50042"/>
    </source>
</evidence>
<feature type="non-terminal residue" evidence="8">
    <location>
        <position position="683"/>
    </location>
</feature>
<dbReference type="SUPFAM" id="SSF51206">
    <property type="entry name" value="cAMP-binding domain-like"/>
    <property type="match status" value="1"/>
</dbReference>
<dbReference type="InterPro" id="IPR014710">
    <property type="entry name" value="RmlC-like_jellyroll"/>
</dbReference>
<feature type="transmembrane region" description="Helical" evidence="5">
    <location>
        <begin position="131"/>
        <end position="153"/>
    </location>
</feature>
<evidence type="ECO:0000313" key="10">
    <source>
        <dbReference type="Proteomes" id="UP001152797"/>
    </source>
</evidence>
<dbReference type="InterPro" id="IPR018490">
    <property type="entry name" value="cNMP-bd_dom_sf"/>
</dbReference>
<dbReference type="Gene3D" id="2.60.120.10">
    <property type="entry name" value="Jelly Rolls"/>
    <property type="match status" value="1"/>
</dbReference>
<evidence type="ECO:0000256" key="4">
    <source>
        <dbReference type="ARBA" id="ARBA00023136"/>
    </source>
</evidence>
<feature type="domain" description="Cyclic nucleotide-binding" evidence="6">
    <location>
        <begin position="525"/>
        <end position="590"/>
    </location>
</feature>
<keyword evidence="4 5" id="KW-0472">Membrane</keyword>
<comment type="subcellular location">
    <subcellularLocation>
        <location evidence="1">Membrane</location>
        <topology evidence="1">Multi-pass membrane protein</topology>
    </subcellularLocation>
</comment>
<dbReference type="Proteomes" id="UP001152797">
    <property type="component" value="Unassembled WGS sequence"/>
</dbReference>
<dbReference type="PANTHER" id="PTHR43310:SF2">
    <property type="entry name" value="SLC26A_SULP TRANSPORTER DOMAIN-CONTAINING PROTEIN"/>
    <property type="match status" value="1"/>
</dbReference>
<proteinExistence type="predicted"/>
<comment type="caution">
    <text evidence="8">The sequence shown here is derived from an EMBL/GenBank/DDBJ whole genome shotgun (WGS) entry which is preliminary data.</text>
</comment>
<dbReference type="PROSITE" id="PS50801">
    <property type="entry name" value="STAS"/>
    <property type="match status" value="1"/>
</dbReference>
<evidence type="ECO:0000256" key="1">
    <source>
        <dbReference type="ARBA" id="ARBA00004141"/>
    </source>
</evidence>
<keyword evidence="10" id="KW-1185">Reference proteome</keyword>
<dbReference type="CDD" id="cd00038">
    <property type="entry name" value="CAP_ED"/>
    <property type="match status" value="1"/>
</dbReference>
<dbReference type="InterPro" id="IPR011547">
    <property type="entry name" value="SLC26A/SulP_dom"/>
</dbReference>
<keyword evidence="2 5" id="KW-0812">Transmembrane</keyword>
<reference evidence="9 10" key="2">
    <citation type="submission" date="2024-05" db="EMBL/GenBank/DDBJ databases">
        <authorList>
            <person name="Chen Y."/>
            <person name="Shah S."/>
            <person name="Dougan E. K."/>
            <person name="Thang M."/>
            <person name="Chan C."/>
        </authorList>
    </citation>
    <scope>NUCLEOTIDE SEQUENCE [LARGE SCALE GENOMIC DNA]</scope>
</reference>
<evidence type="ECO:0000256" key="3">
    <source>
        <dbReference type="ARBA" id="ARBA00022989"/>
    </source>
</evidence>
<gene>
    <name evidence="8" type="ORF">C1SCF055_LOCUS901</name>
</gene>
<dbReference type="InterPro" id="IPR000595">
    <property type="entry name" value="cNMP-bd_dom"/>
</dbReference>
<evidence type="ECO:0000259" key="7">
    <source>
        <dbReference type="PROSITE" id="PS50801"/>
    </source>
</evidence>
<feature type="transmembrane region" description="Helical" evidence="5">
    <location>
        <begin position="278"/>
        <end position="296"/>
    </location>
</feature>
<dbReference type="EMBL" id="CAMXCT020000002">
    <property type="protein sequence ID" value="CAL1125686.1"/>
    <property type="molecule type" value="Genomic_DNA"/>
</dbReference>
<dbReference type="SUPFAM" id="SSF52091">
    <property type="entry name" value="SpoIIaa-like"/>
    <property type="match status" value="1"/>
</dbReference>
<dbReference type="Gene3D" id="3.30.750.24">
    <property type="entry name" value="STAS domain"/>
    <property type="match status" value="1"/>
</dbReference>
<dbReference type="InterPro" id="IPR002645">
    <property type="entry name" value="STAS_dom"/>
</dbReference>
<evidence type="ECO:0000313" key="8">
    <source>
        <dbReference type="EMBL" id="CAI3972311.1"/>
    </source>
</evidence>
<feature type="domain" description="STAS" evidence="7">
    <location>
        <begin position="379"/>
        <end position="456"/>
    </location>
</feature>
<name>A0A9P1BIS7_9DINO</name>
<evidence type="ECO:0000313" key="9">
    <source>
        <dbReference type="EMBL" id="CAL4759623.1"/>
    </source>
</evidence>
<reference evidence="8" key="1">
    <citation type="submission" date="2022-10" db="EMBL/GenBank/DDBJ databases">
        <authorList>
            <person name="Chen Y."/>
            <person name="Dougan E. K."/>
            <person name="Chan C."/>
            <person name="Rhodes N."/>
            <person name="Thang M."/>
        </authorList>
    </citation>
    <scope>NUCLEOTIDE SEQUENCE</scope>
</reference>
<sequence length="683" mass="75049">DSAAFLLCCTGCVFLQTFFANSDSLHLFSGCPLSEYHCIIYSSHCGARGSDTYCYGHIRSDRRDQWFAATAFGLSTSYGHFEECLSSASDACVLRHYWHRHDTKRLGAGLRSKMVRQKTTGWTTGRRRRILGFYLVVSCFTSVAAVRTAGWLWDPFPALDLRSLSLGNVRLSVVLGQWDAISSLLSVLVFDVLTILLPIELMTPTKSVKMEEELRTAGYSSLLSGLLFGNVSYISLSPTRFNADAGGVDRGSGLFAAALCVLWIFLGPELTAYVPKFVVGGMLCHLAFGYVLDVFWEPRSLLSMGEYLIILAIILYYLITDLAPAIFLGLALCSFSFILRYSQSSNLEFVTVAGQAAMFSNRFRPPTDHAFLKSTRGIVVVRTFCSQLFFGTMASILAEVEPFLSNDARFLLVDLSSLRTIDSSGLVGFQKVPPHIQTVLVCLSPDLEAQVRRAGLAVNLFGSIDEGLEWCEDRILKFRHLGDSDLSSLLLVPSSNNPSLPSRDVPRLSPAEVCQAVKMALGSNLEELEPLLFQLPVKKHEVVFHEGALAEGLYVVVRGALQIQYGNQRGIVLGPGEVVADANLHRSFGQPDQDSSPGRGKAVTAGEVLCEAALYAPHLHSWSLVASAPSMLLLLRRDNLLLAEQRHPQAAISLHRCLMRSQMQKSGAWPVQEIGPARRTASM</sequence>
<dbReference type="InterPro" id="IPR052706">
    <property type="entry name" value="Membrane-Transporter-like"/>
</dbReference>
<dbReference type="AlphaFoldDB" id="A0A9P1BIS7"/>
<feature type="transmembrane region" description="Helical" evidence="5">
    <location>
        <begin position="217"/>
        <end position="236"/>
    </location>
</feature>
<dbReference type="InterPro" id="IPR036513">
    <property type="entry name" value="STAS_dom_sf"/>
</dbReference>
<dbReference type="Pfam" id="PF01740">
    <property type="entry name" value="STAS"/>
    <property type="match status" value="1"/>
</dbReference>
<evidence type="ECO:0000256" key="2">
    <source>
        <dbReference type="ARBA" id="ARBA00022692"/>
    </source>
</evidence>
<organism evidence="8">
    <name type="scientific">Cladocopium goreaui</name>
    <dbReference type="NCBI Taxonomy" id="2562237"/>
    <lineage>
        <taxon>Eukaryota</taxon>
        <taxon>Sar</taxon>
        <taxon>Alveolata</taxon>
        <taxon>Dinophyceae</taxon>
        <taxon>Suessiales</taxon>
        <taxon>Symbiodiniaceae</taxon>
        <taxon>Cladocopium</taxon>
    </lineage>
</organism>
<dbReference type="EMBL" id="CAMXCT030000002">
    <property type="protein sequence ID" value="CAL4759623.1"/>
    <property type="molecule type" value="Genomic_DNA"/>
</dbReference>
<dbReference type="Pfam" id="PF00916">
    <property type="entry name" value="Sulfate_transp"/>
    <property type="match status" value="1"/>
</dbReference>
<dbReference type="OrthoDB" id="409725at2759"/>
<keyword evidence="3 5" id="KW-1133">Transmembrane helix</keyword>
<protein>
    <submittedName>
        <fullName evidence="9">Uncharacterized vacuolar membrane protein YGR125W</fullName>
    </submittedName>
</protein>
<feature type="transmembrane region" description="Helical" evidence="5">
    <location>
        <begin position="248"/>
        <end position="266"/>
    </location>
</feature>
<dbReference type="EMBL" id="CAMXCT010000002">
    <property type="protein sequence ID" value="CAI3972311.1"/>
    <property type="molecule type" value="Genomic_DNA"/>
</dbReference>
<feature type="transmembrane region" description="Helical" evidence="5">
    <location>
        <begin position="308"/>
        <end position="339"/>
    </location>
</feature>
<evidence type="ECO:0000256" key="5">
    <source>
        <dbReference type="SAM" id="Phobius"/>
    </source>
</evidence>